<dbReference type="OrthoDB" id="9808773at2"/>
<comment type="similarity">
    <text evidence="6">Belongs to the methyltransferase superfamily. RNA methyltransferase RsmG family.</text>
</comment>
<dbReference type="SUPFAM" id="SSF53335">
    <property type="entry name" value="S-adenosyl-L-methionine-dependent methyltransferases"/>
    <property type="match status" value="1"/>
</dbReference>
<dbReference type="InterPro" id="IPR029063">
    <property type="entry name" value="SAM-dependent_MTases_sf"/>
</dbReference>
<comment type="subcellular location">
    <subcellularLocation>
        <location evidence="6">Cytoplasm</location>
    </subcellularLocation>
</comment>
<evidence type="ECO:0000256" key="6">
    <source>
        <dbReference type="HAMAP-Rule" id="MF_00074"/>
    </source>
</evidence>
<dbReference type="Pfam" id="PF02527">
    <property type="entry name" value="GidB"/>
    <property type="match status" value="1"/>
</dbReference>
<dbReference type="InterPro" id="IPR003682">
    <property type="entry name" value="rRNA_ssu_MeTfrase_G"/>
</dbReference>
<comment type="function">
    <text evidence="6">Specifically methylates the N7 position of a guanine in 16S rRNA.</text>
</comment>
<dbReference type="NCBIfam" id="TIGR00138">
    <property type="entry name" value="rsmG_gidB"/>
    <property type="match status" value="1"/>
</dbReference>
<evidence type="ECO:0000256" key="2">
    <source>
        <dbReference type="ARBA" id="ARBA00022552"/>
    </source>
</evidence>
<dbReference type="EMBL" id="PPTP01000004">
    <property type="protein sequence ID" value="RDB55745.1"/>
    <property type="molecule type" value="Genomic_DNA"/>
</dbReference>
<organism evidence="7 8">
    <name type="scientific">Senegalimassilia anaerobia</name>
    <dbReference type="NCBI Taxonomy" id="1473216"/>
    <lineage>
        <taxon>Bacteria</taxon>
        <taxon>Bacillati</taxon>
        <taxon>Actinomycetota</taxon>
        <taxon>Coriobacteriia</taxon>
        <taxon>Coriobacteriales</taxon>
        <taxon>Coriobacteriaceae</taxon>
        <taxon>Senegalimassilia</taxon>
    </lineage>
</organism>
<dbReference type="EC" id="2.1.1.-" evidence="6"/>
<evidence type="ECO:0000256" key="1">
    <source>
        <dbReference type="ARBA" id="ARBA00022490"/>
    </source>
</evidence>
<accession>A0A369LC63</accession>
<evidence type="ECO:0000313" key="8">
    <source>
        <dbReference type="Proteomes" id="UP000253792"/>
    </source>
</evidence>
<dbReference type="GO" id="GO:0070043">
    <property type="term" value="F:rRNA (guanine-N7-)-methyltransferase activity"/>
    <property type="evidence" value="ECO:0007669"/>
    <property type="project" value="UniProtKB-UniRule"/>
</dbReference>
<dbReference type="PANTHER" id="PTHR31760">
    <property type="entry name" value="S-ADENOSYL-L-METHIONINE-DEPENDENT METHYLTRANSFERASES SUPERFAMILY PROTEIN"/>
    <property type="match status" value="1"/>
</dbReference>
<dbReference type="PIRSF" id="PIRSF003078">
    <property type="entry name" value="GidB"/>
    <property type="match status" value="1"/>
</dbReference>
<keyword evidence="1 6" id="KW-0963">Cytoplasm</keyword>
<evidence type="ECO:0000313" key="7">
    <source>
        <dbReference type="EMBL" id="RDB55745.1"/>
    </source>
</evidence>
<feature type="binding site" evidence="6">
    <location>
        <position position="125"/>
    </location>
    <ligand>
        <name>S-adenosyl-L-methionine</name>
        <dbReference type="ChEBI" id="CHEBI:59789"/>
    </ligand>
</feature>
<name>A0A369LC63_9ACTN</name>
<evidence type="ECO:0000256" key="3">
    <source>
        <dbReference type="ARBA" id="ARBA00022603"/>
    </source>
</evidence>
<keyword evidence="2 6" id="KW-0698">rRNA processing</keyword>
<keyword evidence="8" id="KW-1185">Reference proteome</keyword>
<keyword evidence="4 6" id="KW-0808">Transferase</keyword>
<protein>
    <recommendedName>
        <fullName evidence="6">Ribosomal RNA small subunit methyltransferase G</fullName>
        <ecNumber evidence="6">2.1.1.-</ecNumber>
    </recommendedName>
    <alternativeName>
        <fullName evidence="6">16S rRNA 7-methylguanosine methyltransferase</fullName>
        <shortName evidence="6">16S rRNA m7G methyltransferase</shortName>
    </alternativeName>
</protein>
<dbReference type="GO" id="GO:0005829">
    <property type="term" value="C:cytosol"/>
    <property type="evidence" value="ECO:0007669"/>
    <property type="project" value="TreeGrafter"/>
</dbReference>
<feature type="binding site" evidence="6">
    <location>
        <begin position="108"/>
        <end position="109"/>
    </location>
    <ligand>
        <name>S-adenosyl-L-methionine</name>
        <dbReference type="ChEBI" id="CHEBI:59789"/>
    </ligand>
</feature>
<keyword evidence="3 6" id="KW-0489">Methyltransferase</keyword>
<dbReference type="HAMAP" id="MF_00074">
    <property type="entry name" value="16SrRNA_methyltr_G"/>
    <property type="match status" value="1"/>
</dbReference>
<evidence type="ECO:0000256" key="5">
    <source>
        <dbReference type="ARBA" id="ARBA00022691"/>
    </source>
</evidence>
<reference evidence="7 8" key="1">
    <citation type="journal article" date="2018" name="Elife">
        <title>Discovery and characterization of a prevalent human gut bacterial enzyme sufficient for the inactivation of a family of plant toxins.</title>
        <authorList>
            <person name="Koppel N."/>
            <person name="Bisanz J.E."/>
            <person name="Pandelia M.E."/>
            <person name="Turnbaugh P.J."/>
            <person name="Balskus E.P."/>
        </authorList>
    </citation>
    <scope>NUCLEOTIDE SEQUENCE [LARGE SCALE GENOMIC DNA]</scope>
    <source>
        <strain evidence="8">anaerobia AP69FAA</strain>
    </source>
</reference>
<keyword evidence="5 6" id="KW-0949">S-adenosyl-L-methionine</keyword>
<dbReference type="STRING" id="1034345.GCA_000236865_00739"/>
<comment type="caution">
    <text evidence="7">The sequence shown here is derived from an EMBL/GenBank/DDBJ whole genome shotgun (WGS) entry which is preliminary data.</text>
</comment>
<feature type="binding site" evidence="6">
    <location>
        <position position="63"/>
    </location>
    <ligand>
        <name>S-adenosyl-L-methionine</name>
        <dbReference type="ChEBI" id="CHEBI:59789"/>
    </ligand>
</feature>
<dbReference type="AlphaFoldDB" id="A0A369LC63"/>
<dbReference type="Gene3D" id="3.40.50.150">
    <property type="entry name" value="Vaccinia Virus protein VP39"/>
    <property type="match status" value="1"/>
</dbReference>
<sequence>MHEDLLKRHLELVIEANKTTNITRISSWEDGMVLHVQDSLLGLDALNACPEGRYADIGTGAGYPGIPLAIETGRPTLLVDSVQKKVQILDGFIEELGLDNVSTYAGRIEDLGREQAGQFAAISARALSKLSVLLELSSPLLKMGGRLICFKALVEQDELDHARVVGKQVGMELVDDQTYELDDYSRRILCYEKVAKPKLKLPRRTGLAQKKPL</sequence>
<dbReference type="PANTHER" id="PTHR31760:SF0">
    <property type="entry name" value="S-ADENOSYL-L-METHIONINE-DEPENDENT METHYLTRANSFERASES SUPERFAMILY PROTEIN"/>
    <property type="match status" value="1"/>
</dbReference>
<evidence type="ECO:0000256" key="4">
    <source>
        <dbReference type="ARBA" id="ARBA00022679"/>
    </source>
</evidence>
<comment type="caution">
    <text evidence="6">Lacks conserved residue(s) required for the propagation of feature annotation.</text>
</comment>
<dbReference type="Proteomes" id="UP000253792">
    <property type="component" value="Unassembled WGS sequence"/>
</dbReference>
<gene>
    <name evidence="6 7" type="primary">rsmG</name>
    <name evidence="7" type="ORF">C1880_05920</name>
</gene>
<feature type="binding site" evidence="6">
    <location>
        <position position="58"/>
    </location>
    <ligand>
        <name>S-adenosyl-L-methionine</name>
        <dbReference type="ChEBI" id="CHEBI:59789"/>
    </ligand>
</feature>
<proteinExistence type="inferred from homology"/>
<dbReference type="RefSeq" id="WP_114620673.1">
    <property type="nucleotide sequence ID" value="NZ_CAJKON010000006.1"/>
</dbReference>